<keyword evidence="14 24" id="KW-1133">Transmembrane helix</keyword>
<evidence type="ECO:0000256" key="3">
    <source>
        <dbReference type="ARBA" id="ARBA00006113"/>
    </source>
</evidence>
<dbReference type="PRINTS" id="PR00605">
    <property type="entry name" value="CYTCHROMECIC"/>
</dbReference>
<dbReference type="InterPro" id="IPR050597">
    <property type="entry name" value="Cytochrome_c_Oxidase_Subunit"/>
</dbReference>
<evidence type="ECO:0000256" key="23">
    <source>
        <dbReference type="PIRSR" id="PIRSR000006-2"/>
    </source>
</evidence>
<evidence type="ECO:0000256" key="24">
    <source>
        <dbReference type="SAM" id="Phobius"/>
    </source>
</evidence>
<feature type="binding site" description="axial binding residue" evidence="22">
    <location>
        <position position="147"/>
    </location>
    <ligand>
        <name>heme c</name>
        <dbReference type="ChEBI" id="CHEBI:61717"/>
        <label>1</label>
    </ligand>
    <ligandPart>
        <name>Fe</name>
        <dbReference type="ChEBI" id="CHEBI:18248"/>
    </ligandPart>
</feature>
<evidence type="ECO:0000256" key="17">
    <source>
        <dbReference type="ARBA" id="ARBA00023065"/>
    </source>
</evidence>
<keyword evidence="18 21" id="KW-0472">Membrane</keyword>
<dbReference type="NCBIfam" id="TIGR00782">
    <property type="entry name" value="ccoP"/>
    <property type="match status" value="1"/>
</dbReference>
<evidence type="ECO:0000256" key="9">
    <source>
        <dbReference type="ARBA" id="ARBA00022692"/>
    </source>
</evidence>
<evidence type="ECO:0000256" key="16">
    <source>
        <dbReference type="ARBA" id="ARBA00023004"/>
    </source>
</evidence>
<evidence type="ECO:0000256" key="1">
    <source>
        <dbReference type="ARBA" id="ARBA00004429"/>
    </source>
</evidence>
<sequence length="307" mass="33425">MTGFWSIYISILTIGTMLVLAWLIFATRKGQRPDTTDQTMGHSFDGIEEYDNPLPRWWFLLFLGTLIFGALYLVLYPGLGNWKGVLPGYENGWTQVGQWQREVDRAEAEYGPLFAKYAAMPVADVAKDPQALKMGSRMFASYCSVCHGSDAKGSFGFPNLADQHWRWGGEAETIKATILAGRHGMMPAWGAVLGEEGVKNVAAYVRSELAGLKLPEGHGADLAAGQQIFATNCVACHGPQGKGVPAMGAPNLTASTGWIYGSSLTQLQLTIRNGRQGQMPAQEPYLGNDKVHLLAAYVYSLSQQATK</sequence>
<evidence type="ECO:0000256" key="14">
    <source>
        <dbReference type="ARBA" id="ARBA00022989"/>
    </source>
</evidence>
<dbReference type="SUPFAM" id="SSF46626">
    <property type="entry name" value="Cytochrome c"/>
    <property type="match status" value="2"/>
</dbReference>
<dbReference type="Gene3D" id="6.10.280.130">
    <property type="match status" value="1"/>
</dbReference>
<keyword evidence="17 21" id="KW-0406">Ion transport</keyword>
<dbReference type="OrthoDB" id="9811281at2"/>
<evidence type="ECO:0000259" key="25">
    <source>
        <dbReference type="PROSITE" id="PS51007"/>
    </source>
</evidence>
<name>A0A1H7CUD9_9PSED</name>
<gene>
    <name evidence="26" type="ORF">SAMN05216201_1372</name>
</gene>
<keyword evidence="5 21" id="KW-1003">Cell membrane</keyword>
<dbReference type="PIRSF" id="PIRSF000006">
    <property type="entry name" value="Cbb3-Cox_fixP"/>
    <property type="match status" value="1"/>
</dbReference>
<feature type="binding site" description="covalent" evidence="23">
    <location>
        <position position="143"/>
    </location>
    <ligand>
        <name>heme c</name>
        <dbReference type="ChEBI" id="CHEBI:61717"/>
        <label>1</label>
    </ligand>
</feature>
<dbReference type="AlphaFoldDB" id="A0A1H7CUD9"/>
<keyword evidence="8 21" id="KW-0679">Respiratory chain</keyword>
<dbReference type="GO" id="GO:0009055">
    <property type="term" value="F:electron transfer activity"/>
    <property type="evidence" value="ECO:0007669"/>
    <property type="project" value="InterPro"/>
</dbReference>
<dbReference type="PANTHER" id="PTHR33751">
    <property type="entry name" value="CBB3-TYPE CYTOCHROME C OXIDASE SUBUNIT FIXP"/>
    <property type="match status" value="1"/>
</dbReference>
<evidence type="ECO:0000256" key="21">
    <source>
        <dbReference type="PIRNR" id="PIRNR000006"/>
    </source>
</evidence>
<evidence type="ECO:0000256" key="19">
    <source>
        <dbReference type="ARBA" id="ARBA00054634"/>
    </source>
</evidence>
<dbReference type="GO" id="GO:0006119">
    <property type="term" value="P:oxidative phosphorylation"/>
    <property type="evidence" value="ECO:0007669"/>
    <property type="project" value="UniProtKB-UniPathway"/>
</dbReference>
<evidence type="ECO:0000256" key="18">
    <source>
        <dbReference type="ARBA" id="ARBA00023136"/>
    </source>
</evidence>
<feature type="binding site" description="axial binding residue" evidence="22">
    <location>
        <position position="186"/>
    </location>
    <ligand>
        <name>heme c</name>
        <dbReference type="ChEBI" id="CHEBI:61717"/>
        <label>2</label>
    </ligand>
    <ligandPart>
        <name>Fe</name>
        <dbReference type="ChEBI" id="CHEBI:18248"/>
    </ligandPart>
</feature>
<keyword evidence="7 21" id="KW-0349">Heme</keyword>
<feature type="binding site" description="axial binding residue" evidence="22">
    <location>
        <position position="279"/>
    </location>
    <ligand>
        <name>heme c</name>
        <dbReference type="ChEBI" id="CHEBI:61717"/>
        <label>1</label>
    </ligand>
    <ligandPart>
        <name>Fe</name>
        <dbReference type="ChEBI" id="CHEBI:18248"/>
    </ligandPart>
</feature>
<feature type="binding site" description="covalent" evidence="23">
    <location>
        <position position="233"/>
    </location>
    <ligand>
        <name>heme c</name>
        <dbReference type="ChEBI" id="CHEBI:61717"/>
        <label>2</label>
    </ligand>
</feature>
<evidence type="ECO:0000256" key="13">
    <source>
        <dbReference type="ARBA" id="ARBA00022982"/>
    </source>
</evidence>
<dbReference type="InterPro" id="IPR038414">
    <property type="entry name" value="CcoP_N_sf"/>
</dbReference>
<evidence type="ECO:0000256" key="4">
    <source>
        <dbReference type="ARBA" id="ARBA00022448"/>
    </source>
</evidence>
<dbReference type="Gene3D" id="1.10.760.10">
    <property type="entry name" value="Cytochrome c-like domain"/>
    <property type="match status" value="2"/>
</dbReference>
<dbReference type="FunFam" id="1.10.760.10:FF:000013">
    <property type="entry name" value="Cbb3-type cytochrome c oxidase subunit"/>
    <property type="match status" value="1"/>
</dbReference>
<evidence type="ECO:0000256" key="7">
    <source>
        <dbReference type="ARBA" id="ARBA00022617"/>
    </source>
</evidence>
<dbReference type="UniPathway" id="UPA00705"/>
<dbReference type="Proteomes" id="UP000242930">
    <property type="component" value="Unassembled WGS sequence"/>
</dbReference>
<dbReference type="GO" id="GO:1902600">
    <property type="term" value="P:proton transmembrane transport"/>
    <property type="evidence" value="ECO:0007669"/>
    <property type="project" value="UniProtKB-KW"/>
</dbReference>
<feature type="binding site" description="covalent" evidence="23">
    <location>
        <position position="236"/>
    </location>
    <ligand>
        <name>heme c</name>
        <dbReference type="ChEBI" id="CHEBI:61717"/>
        <label>2</label>
    </ligand>
</feature>
<comment type="subcellular location">
    <subcellularLocation>
        <location evidence="1">Cell inner membrane</location>
        <topology evidence="1">Multi-pass membrane protein</topology>
    </subcellularLocation>
</comment>
<dbReference type="InterPro" id="IPR036909">
    <property type="entry name" value="Cyt_c-like_dom_sf"/>
</dbReference>
<accession>A0A1H7CUD9</accession>
<dbReference type="GO" id="GO:0016491">
    <property type="term" value="F:oxidoreductase activity"/>
    <property type="evidence" value="ECO:0007669"/>
    <property type="project" value="UniProtKB-KW"/>
</dbReference>
<feature type="binding site" description="axial binding residue" evidence="22">
    <location>
        <position position="237"/>
    </location>
    <ligand>
        <name>heme c</name>
        <dbReference type="ChEBI" id="CHEBI:61717"/>
        <label>2</label>
    </ligand>
    <ligandPart>
        <name>Fe</name>
        <dbReference type="ChEBI" id="CHEBI:18248"/>
    </ligandPart>
</feature>
<dbReference type="STRING" id="915471.SAMN05216201_1372"/>
<dbReference type="InterPro" id="IPR008168">
    <property type="entry name" value="Cyt_C_IC"/>
</dbReference>
<evidence type="ECO:0000256" key="11">
    <source>
        <dbReference type="ARBA" id="ARBA00022737"/>
    </source>
</evidence>
<keyword evidence="12 21" id="KW-0375">Hydrogen ion transport</keyword>
<comment type="subunit">
    <text evidence="20">Component of the cbb3-type cytochrome c oxidase at least composed of CcoN, CcoO, CcoQ and CcoP.</text>
</comment>
<dbReference type="GO" id="GO:0005886">
    <property type="term" value="C:plasma membrane"/>
    <property type="evidence" value="ECO:0007669"/>
    <property type="project" value="UniProtKB-SubCell"/>
</dbReference>
<comment type="function">
    <text evidence="19">C-type cytochrome. Part of the cbb3-type cytochrome c oxidase complex. CcoP subunit is required for transferring electrons from donor cytochrome c via its heme groups to CcoO subunit. From there, electrons are shuttled to the catalytic binuclear center of CcoN subunit where oxygen reduction takes place. The complex also functions as a proton pump.</text>
</comment>
<dbReference type="Pfam" id="PF14715">
    <property type="entry name" value="FixP_N"/>
    <property type="match status" value="1"/>
</dbReference>
<proteinExistence type="inferred from homology"/>
<evidence type="ECO:0000256" key="6">
    <source>
        <dbReference type="ARBA" id="ARBA00022519"/>
    </source>
</evidence>
<organism evidence="26 27">
    <name type="scientific">Pseudomonas linyingensis</name>
    <dbReference type="NCBI Taxonomy" id="915471"/>
    <lineage>
        <taxon>Bacteria</taxon>
        <taxon>Pseudomonadati</taxon>
        <taxon>Pseudomonadota</taxon>
        <taxon>Gammaproteobacteria</taxon>
        <taxon>Pseudomonadales</taxon>
        <taxon>Pseudomonadaceae</taxon>
        <taxon>Pseudomonas</taxon>
    </lineage>
</organism>
<dbReference type="GO" id="GO:0020037">
    <property type="term" value="F:heme binding"/>
    <property type="evidence" value="ECO:0007669"/>
    <property type="project" value="InterPro"/>
</dbReference>
<reference evidence="27" key="1">
    <citation type="submission" date="2016-10" db="EMBL/GenBank/DDBJ databases">
        <authorList>
            <person name="Varghese N."/>
            <person name="Submissions S."/>
        </authorList>
    </citation>
    <scope>NUCLEOTIDE SEQUENCE [LARGE SCALE GENOMIC DNA]</scope>
    <source>
        <strain evidence="27">LMG 25967</strain>
    </source>
</reference>
<keyword evidence="27" id="KW-1185">Reference proteome</keyword>
<comment type="cofactor">
    <cofactor evidence="21 23">
        <name>heme c</name>
        <dbReference type="ChEBI" id="CHEBI:61717"/>
    </cofactor>
    <text evidence="21 23">Binds 2 heme C groups per subunit.</text>
</comment>
<comment type="similarity">
    <text evidence="3 21">Belongs to the CcoP / FixP family.</text>
</comment>
<evidence type="ECO:0000256" key="5">
    <source>
        <dbReference type="ARBA" id="ARBA00022475"/>
    </source>
</evidence>
<protein>
    <recommendedName>
        <fullName evidence="21">Cbb3-type cytochrome c oxidase subunit</fullName>
    </recommendedName>
</protein>
<dbReference type="InterPro" id="IPR032858">
    <property type="entry name" value="CcoP_N"/>
</dbReference>
<keyword evidence="4 21" id="KW-0813">Transport</keyword>
<evidence type="ECO:0000256" key="22">
    <source>
        <dbReference type="PIRSR" id="PIRSR000006-1"/>
    </source>
</evidence>
<feature type="binding site" description="covalent" evidence="23">
    <location>
        <position position="146"/>
    </location>
    <ligand>
        <name>heme c</name>
        <dbReference type="ChEBI" id="CHEBI:61717"/>
        <label>1</label>
    </ligand>
</feature>
<feature type="domain" description="Cytochrome c" evidence="25">
    <location>
        <begin position="220"/>
        <end position="302"/>
    </location>
</feature>
<evidence type="ECO:0000256" key="10">
    <source>
        <dbReference type="ARBA" id="ARBA00022723"/>
    </source>
</evidence>
<dbReference type="EMBL" id="FNZE01000037">
    <property type="protein sequence ID" value="SEJ92804.1"/>
    <property type="molecule type" value="Genomic_DNA"/>
</dbReference>
<evidence type="ECO:0000313" key="27">
    <source>
        <dbReference type="Proteomes" id="UP000242930"/>
    </source>
</evidence>
<evidence type="ECO:0000256" key="20">
    <source>
        <dbReference type="ARBA" id="ARBA00063356"/>
    </source>
</evidence>
<dbReference type="InterPro" id="IPR009056">
    <property type="entry name" value="Cyt_c-like_dom"/>
</dbReference>
<keyword evidence="13 21" id="KW-0249">Electron transport</keyword>
<feature type="transmembrane region" description="Helical" evidence="24">
    <location>
        <begin position="57"/>
        <end position="76"/>
    </location>
</feature>
<keyword evidence="10 21" id="KW-0479">Metal-binding</keyword>
<evidence type="ECO:0000313" key="26">
    <source>
        <dbReference type="EMBL" id="SEJ92804.1"/>
    </source>
</evidence>
<feature type="transmembrane region" description="Helical" evidence="24">
    <location>
        <begin position="7"/>
        <end position="25"/>
    </location>
</feature>
<dbReference type="RefSeq" id="WP_090313881.1">
    <property type="nucleotide sequence ID" value="NZ_FNZE01000037.1"/>
</dbReference>
<dbReference type="PROSITE" id="PS51007">
    <property type="entry name" value="CYTC"/>
    <property type="match status" value="2"/>
</dbReference>
<dbReference type="GO" id="GO:0005506">
    <property type="term" value="F:iron ion binding"/>
    <property type="evidence" value="ECO:0007669"/>
    <property type="project" value="InterPro"/>
</dbReference>
<feature type="domain" description="Cytochrome c" evidence="25">
    <location>
        <begin position="130"/>
        <end position="209"/>
    </location>
</feature>
<keyword evidence="9 24" id="KW-0812">Transmembrane</keyword>
<evidence type="ECO:0000256" key="2">
    <source>
        <dbReference type="ARBA" id="ARBA00004673"/>
    </source>
</evidence>
<comment type="pathway">
    <text evidence="2 21">Energy metabolism; oxidative phosphorylation.</text>
</comment>
<keyword evidence="16 21" id="KW-0408">Iron</keyword>
<dbReference type="InterPro" id="IPR004678">
    <property type="entry name" value="Cyt_c_oxidase_cbb3_su3"/>
</dbReference>
<dbReference type="PANTHER" id="PTHR33751:SF1">
    <property type="entry name" value="CBB3-TYPE CYTOCHROME C OXIDASE SUBUNIT FIXP"/>
    <property type="match status" value="1"/>
</dbReference>
<evidence type="ECO:0000256" key="8">
    <source>
        <dbReference type="ARBA" id="ARBA00022660"/>
    </source>
</evidence>
<dbReference type="FunFam" id="1.10.760.10:FF:000015">
    <property type="entry name" value="Cbb3-type cytochrome c oxidase subunit"/>
    <property type="match status" value="1"/>
</dbReference>
<keyword evidence="11" id="KW-0677">Repeat</keyword>
<dbReference type="Pfam" id="PF13442">
    <property type="entry name" value="Cytochrome_CBB3"/>
    <property type="match status" value="2"/>
</dbReference>
<keyword evidence="15 21" id="KW-0560">Oxidoreductase</keyword>
<evidence type="ECO:0000256" key="15">
    <source>
        <dbReference type="ARBA" id="ARBA00023002"/>
    </source>
</evidence>
<evidence type="ECO:0000256" key="12">
    <source>
        <dbReference type="ARBA" id="ARBA00022781"/>
    </source>
</evidence>
<keyword evidence="6 21" id="KW-0997">Cell inner membrane</keyword>